<name>A0AAV7T2E6_PLEWA</name>
<sequence>MYRYPSSDILEEKRTIGNQYQVHTKAERGEQTPNTAYISKYLLKLEMPFSRAPHAAQLSNSSGTRKCIRTGR</sequence>
<protein>
    <submittedName>
        <fullName evidence="1">Uncharacterized protein</fullName>
    </submittedName>
</protein>
<organism evidence="1 2">
    <name type="scientific">Pleurodeles waltl</name>
    <name type="common">Iberian ribbed newt</name>
    <dbReference type="NCBI Taxonomy" id="8319"/>
    <lineage>
        <taxon>Eukaryota</taxon>
        <taxon>Metazoa</taxon>
        <taxon>Chordata</taxon>
        <taxon>Craniata</taxon>
        <taxon>Vertebrata</taxon>
        <taxon>Euteleostomi</taxon>
        <taxon>Amphibia</taxon>
        <taxon>Batrachia</taxon>
        <taxon>Caudata</taxon>
        <taxon>Salamandroidea</taxon>
        <taxon>Salamandridae</taxon>
        <taxon>Pleurodelinae</taxon>
        <taxon>Pleurodeles</taxon>
    </lineage>
</organism>
<proteinExistence type="predicted"/>
<dbReference type="EMBL" id="JANPWB010000007">
    <property type="protein sequence ID" value="KAJ1170577.1"/>
    <property type="molecule type" value="Genomic_DNA"/>
</dbReference>
<evidence type="ECO:0000313" key="1">
    <source>
        <dbReference type="EMBL" id="KAJ1170577.1"/>
    </source>
</evidence>
<dbReference type="Proteomes" id="UP001066276">
    <property type="component" value="Chromosome 4_1"/>
</dbReference>
<gene>
    <name evidence="1" type="ORF">NDU88_002450</name>
</gene>
<dbReference type="AlphaFoldDB" id="A0AAV7T2E6"/>
<reference evidence="1" key="1">
    <citation type="journal article" date="2022" name="bioRxiv">
        <title>Sequencing and chromosome-scale assembly of the giantPleurodeles waltlgenome.</title>
        <authorList>
            <person name="Brown T."/>
            <person name="Elewa A."/>
            <person name="Iarovenko S."/>
            <person name="Subramanian E."/>
            <person name="Araus A.J."/>
            <person name="Petzold A."/>
            <person name="Susuki M."/>
            <person name="Suzuki K.-i.T."/>
            <person name="Hayashi T."/>
            <person name="Toyoda A."/>
            <person name="Oliveira C."/>
            <person name="Osipova E."/>
            <person name="Leigh N.D."/>
            <person name="Simon A."/>
            <person name="Yun M.H."/>
        </authorList>
    </citation>
    <scope>NUCLEOTIDE SEQUENCE</scope>
    <source>
        <strain evidence="1">20211129_DDA</strain>
        <tissue evidence="1">Liver</tissue>
    </source>
</reference>
<keyword evidence="2" id="KW-1185">Reference proteome</keyword>
<comment type="caution">
    <text evidence="1">The sequence shown here is derived from an EMBL/GenBank/DDBJ whole genome shotgun (WGS) entry which is preliminary data.</text>
</comment>
<evidence type="ECO:0000313" key="2">
    <source>
        <dbReference type="Proteomes" id="UP001066276"/>
    </source>
</evidence>
<accession>A0AAV7T2E6</accession>